<dbReference type="STRING" id="1684307.A0A316U6C2"/>
<dbReference type="InterPro" id="IPR017853">
    <property type="entry name" value="GH"/>
</dbReference>
<dbReference type="PANTHER" id="PTHR46066:SF2">
    <property type="entry name" value="CHITINASE DOMAIN-CONTAINING PROTEIN 1"/>
    <property type="match status" value="1"/>
</dbReference>
<comment type="similarity">
    <text evidence="1">Belongs to the glycosyl hydrolase 18 family.</text>
</comment>
<dbReference type="GO" id="GO:0012505">
    <property type="term" value="C:endomembrane system"/>
    <property type="evidence" value="ECO:0007669"/>
    <property type="project" value="TreeGrafter"/>
</dbReference>
<keyword evidence="6" id="KW-1185">Reference proteome</keyword>
<dbReference type="Proteomes" id="UP000245942">
    <property type="component" value="Unassembled WGS sequence"/>
</dbReference>
<sequence length="439" mass="48469">MAYVTPWNQEGYTLAEAYRGRLYSVSPVWYTITPSGDDVTKYSVLGGPPRSSDAEWYLRLSQPAVDKGTGRTLPPVKILPRFRFEGWQAQDYKTLLSAAIEGIALTENIMMEVMTRKYDGVVIETGAMWALREPIKVLADRLHGEGKQIVVVMPALRNEAITSETDALIKSGVKDLAPFVDKIQIMTYDYTGSQGTYFDPSTMTLPADSILRTDGIRLPGPNTPFSYLRNNMEAFLGSSKAQAAFSDPLGQFGVFDDLGEAAYNDTDRVPADKLMMGVAMYGYTYPLAHVLASGNTQAVSPPTSPTAAKDNSTEEQEKYRLRADQREAVHALDAARILAAVGDPVTIREIREVFTAGKALVRKDASSGEAYFDYLKLKEDGSVHTREDGSTAPVAWYRRAYWPTPTTIKERIEVVEEHGVKSVALWDIGQGGAWLLHSL</sequence>
<dbReference type="InterPro" id="IPR001223">
    <property type="entry name" value="Glyco_hydro18_cat"/>
</dbReference>
<gene>
    <name evidence="5" type="ORF">BCV69DRAFT_283534</name>
</gene>
<dbReference type="EMBL" id="KZ819329">
    <property type="protein sequence ID" value="PWN20011.1"/>
    <property type="molecule type" value="Genomic_DNA"/>
</dbReference>
<evidence type="ECO:0000256" key="1">
    <source>
        <dbReference type="ARBA" id="ARBA00009336"/>
    </source>
</evidence>
<accession>A0A316U6C2</accession>
<name>A0A316U6C2_9BASI</name>
<dbReference type="AlphaFoldDB" id="A0A316U6C2"/>
<feature type="region of interest" description="Disordered" evidence="3">
    <location>
        <begin position="295"/>
        <end position="315"/>
    </location>
</feature>
<evidence type="ECO:0000313" key="6">
    <source>
        <dbReference type="Proteomes" id="UP000245942"/>
    </source>
</evidence>
<organism evidence="5 6">
    <name type="scientific">Pseudomicrostroma glucosiphilum</name>
    <dbReference type="NCBI Taxonomy" id="1684307"/>
    <lineage>
        <taxon>Eukaryota</taxon>
        <taxon>Fungi</taxon>
        <taxon>Dikarya</taxon>
        <taxon>Basidiomycota</taxon>
        <taxon>Ustilaginomycotina</taxon>
        <taxon>Exobasidiomycetes</taxon>
        <taxon>Microstromatales</taxon>
        <taxon>Microstromatales incertae sedis</taxon>
        <taxon>Pseudomicrostroma</taxon>
    </lineage>
</organism>
<dbReference type="PANTHER" id="PTHR46066">
    <property type="entry name" value="CHITINASE DOMAIN-CONTAINING PROTEIN 1 FAMILY MEMBER"/>
    <property type="match status" value="1"/>
</dbReference>
<evidence type="ECO:0000259" key="4">
    <source>
        <dbReference type="Pfam" id="PF00704"/>
    </source>
</evidence>
<dbReference type="OrthoDB" id="10254444at2759"/>
<evidence type="ECO:0000313" key="5">
    <source>
        <dbReference type="EMBL" id="PWN20011.1"/>
    </source>
</evidence>
<evidence type="ECO:0000256" key="3">
    <source>
        <dbReference type="SAM" id="MobiDB-lite"/>
    </source>
</evidence>
<proteinExistence type="inferred from homology"/>
<reference evidence="5 6" key="1">
    <citation type="journal article" date="2018" name="Mol. Biol. Evol.">
        <title>Broad Genomic Sampling Reveals a Smut Pathogenic Ancestry of the Fungal Clade Ustilaginomycotina.</title>
        <authorList>
            <person name="Kijpornyongpan T."/>
            <person name="Mondo S.J."/>
            <person name="Barry K."/>
            <person name="Sandor L."/>
            <person name="Lee J."/>
            <person name="Lipzen A."/>
            <person name="Pangilinan J."/>
            <person name="LaButti K."/>
            <person name="Hainaut M."/>
            <person name="Henrissat B."/>
            <person name="Grigoriev I.V."/>
            <person name="Spatafora J.W."/>
            <person name="Aime M.C."/>
        </authorList>
    </citation>
    <scope>NUCLEOTIDE SEQUENCE [LARGE SCALE GENOMIC DNA]</scope>
    <source>
        <strain evidence="5 6">MCA 4718</strain>
    </source>
</reference>
<dbReference type="SUPFAM" id="SSF51445">
    <property type="entry name" value="(Trans)glycosidases"/>
    <property type="match status" value="1"/>
</dbReference>
<dbReference type="GO" id="GO:0005975">
    <property type="term" value="P:carbohydrate metabolic process"/>
    <property type="evidence" value="ECO:0007669"/>
    <property type="project" value="InterPro"/>
</dbReference>
<feature type="compositionally biased region" description="Polar residues" evidence="3">
    <location>
        <begin position="295"/>
        <end position="310"/>
    </location>
</feature>
<feature type="domain" description="GH18" evidence="4">
    <location>
        <begin position="86"/>
        <end position="430"/>
    </location>
</feature>
<dbReference type="Pfam" id="PF00704">
    <property type="entry name" value="Glyco_hydro_18"/>
    <property type="match status" value="1"/>
</dbReference>
<evidence type="ECO:0000256" key="2">
    <source>
        <dbReference type="ARBA" id="ARBA00040976"/>
    </source>
</evidence>
<dbReference type="GO" id="GO:0070492">
    <property type="term" value="F:oligosaccharide binding"/>
    <property type="evidence" value="ECO:0007669"/>
    <property type="project" value="TreeGrafter"/>
</dbReference>
<dbReference type="RefSeq" id="XP_025347171.1">
    <property type="nucleotide sequence ID" value="XM_025492744.1"/>
</dbReference>
<dbReference type="GeneID" id="37014478"/>
<dbReference type="Gene3D" id="3.20.20.80">
    <property type="entry name" value="Glycosidases"/>
    <property type="match status" value="1"/>
</dbReference>
<protein>
    <recommendedName>
        <fullName evidence="2">Chitinase domain-containing protein 1</fullName>
    </recommendedName>
</protein>